<dbReference type="GO" id="GO:0004129">
    <property type="term" value="F:cytochrome-c oxidase activity"/>
    <property type="evidence" value="ECO:0007669"/>
    <property type="project" value="UniProtKB-EC"/>
</dbReference>
<dbReference type="GO" id="GO:0020037">
    <property type="term" value="F:heme binding"/>
    <property type="evidence" value="ECO:0007669"/>
    <property type="project" value="InterPro"/>
</dbReference>
<dbReference type="InterPro" id="IPR036927">
    <property type="entry name" value="Cyt_c_oxase-like_su1_sf"/>
</dbReference>
<feature type="domain" description="Cytochrome oxidase subunit I profile" evidence="24">
    <location>
        <begin position="1"/>
        <end position="510"/>
    </location>
</feature>
<gene>
    <name evidence="25" type="primary">cox1</name>
</gene>
<comment type="subunit">
    <text evidence="6">Component of the cytochrome c oxidase (complex IV, CIV), a multisubunit enzyme composed of a catalytic core of 3 subunits and several supernumerary subunits. The complex exists as a monomer or a dimer and forms supercomplexes (SCs) in the inner mitochondrial membrane with ubiquinol-cytochrome c oxidoreductase (cytochrome b-c1 complex, complex III, CIII).</text>
</comment>
<keyword evidence="20 22" id="KW-0472">Membrane</keyword>
<geneLocation type="mitochondrion" evidence="25"/>
<keyword evidence="18 22" id="KW-0408">Iron</keyword>
<dbReference type="InterPro" id="IPR023615">
    <property type="entry name" value="Cyt_c_Oxase_su1_BS"/>
</dbReference>
<protein>
    <recommendedName>
        <fullName evidence="8 22">Cytochrome c oxidase subunit 1</fullName>
        <ecNumber evidence="7 22">7.1.1.9</ecNumber>
    </recommendedName>
</protein>
<comment type="similarity">
    <text evidence="5 22">Belongs to the heme-copper respiratory oxidase family.</text>
</comment>
<dbReference type="GO" id="GO:0015990">
    <property type="term" value="P:electron transport coupled proton transport"/>
    <property type="evidence" value="ECO:0007669"/>
    <property type="project" value="TreeGrafter"/>
</dbReference>
<keyword evidence="16 22" id="KW-0249">Electron transport</keyword>
<dbReference type="GO" id="GO:0045277">
    <property type="term" value="C:respiratory chain complex IV"/>
    <property type="evidence" value="ECO:0007669"/>
    <property type="project" value="InterPro"/>
</dbReference>
<evidence type="ECO:0000256" key="2">
    <source>
        <dbReference type="ARBA" id="ARBA00001971"/>
    </source>
</evidence>
<dbReference type="FunFam" id="1.20.210.10:FF:000001">
    <property type="entry name" value="Cytochrome c oxidase subunit 1"/>
    <property type="match status" value="1"/>
</dbReference>
<proteinExistence type="inferred from homology"/>
<evidence type="ECO:0000256" key="3">
    <source>
        <dbReference type="ARBA" id="ARBA00004141"/>
    </source>
</evidence>
<evidence type="ECO:0000256" key="19">
    <source>
        <dbReference type="ARBA" id="ARBA00023008"/>
    </source>
</evidence>
<evidence type="ECO:0000256" key="15">
    <source>
        <dbReference type="ARBA" id="ARBA00022967"/>
    </source>
</evidence>
<evidence type="ECO:0000256" key="23">
    <source>
        <dbReference type="SAM" id="Phobius"/>
    </source>
</evidence>
<comment type="subcellular location">
    <subcellularLocation>
        <location evidence="3">Membrane</location>
        <topology evidence="3">Multi-pass membrane protein</topology>
    </subcellularLocation>
    <subcellularLocation>
        <location evidence="22">Mitochondrion inner membrane</location>
        <topology evidence="22">Multi-pass membrane protein</topology>
    </subcellularLocation>
</comment>
<reference evidence="25" key="1">
    <citation type="submission" date="2015-01" db="EMBL/GenBank/DDBJ databases">
        <title>Detection of Stygobromus amphipods from environmental samples using metabarcoding.</title>
        <authorList>
            <person name="Aunins A.W."/>
            <person name="Nelms D.L."/>
            <person name="Hobson C."/>
            <person name="King T.L."/>
        </authorList>
    </citation>
    <scope>NUCLEOTIDE SEQUENCE</scope>
    <source>
        <strain evidence="25">Goldenvale Creek</strain>
    </source>
</reference>
<evidence type="ECO:0000256" key="17">
    <source>
        <dbReference type="ARBA" id="ARBA00022989"/>
    </source>
</evidence>
<sequence>MNRWLFSTNHKDIGTLYFVLGAWASVVGTALSMIIRSELSCPGNLIGDDQIYNVMVTAHAFVMIFFMVMPIMIGGFGNWLIPLMLGCPDMAFPRMNNMSFWLLPPSLSLLLLSGLIESGVGTGWTVYPPLAAAVAHSGASVDLAIFSLHLAGASSILGAINFISTVVNMRSPGMTMDQVPLFVWSVLITVILLLLSLPVLAGAITMLLTDRNLNTSFFDPSGGGDPILYQHLFWFFGHPEVYILILPAFGMVSHIVSQESGKKETFGALGMIYAMGAIGLLGFIVWAHHMFTVGMDVDTRAYFTSATMIIAVPTGIKVFSWLGTLQGGKLIFTPSLLWSLGFIFLFTVGGLTGVMLANSSIDIVLHDTYYVVAHFHYVLSMGAVFGIFAGFTHWFPLLTGYTLDPLLAKIHFFVMFLGVNLTFFPQHFLGLNGMPRRYSDYPDAFSAWNIVSSIGSILSMVAMIILIIMLLEAFITKRQALYPLSLPSSLEWYHPMPPADHSYSDVPTLLNS</sequence>
<dbReference type="GO" id="GO:0046872">
    <property type="term" value="F:metal ion binding"/>
    <property type="evidence" value="ECO:0007669"/>
    <property type="project" value="UniProtKB-KW"/>
</dbReference>
<feature type="transmembrane region" description="Helical" evidence="23">
    <location>
        <begin position="228"/>
        <end position="256"/>
    </location>
</feature>
<dbReference type="PROSITE" id="PS00077">
    <property type="entry name" value="COX1_CUB"/>
    <property type="match status" value="1"/>
</dbReference>
<dbReference type="InterPro" id="IPR000883">
    <property type="entry name" value="Cyt_C_Oxase_1"/>
</dbReference>
<keyword evidence="10 22" id="KW-0349">Heme</keyword>
<comment type="pathway">
    <text evidence="4 22">Energy metabolism; oxidative phosphorylation.</text>
</comment>
<dbReference type="PANTHER" id="PTHR10422">
    <property type="entry name" value="CYTOCHROME C OXIDASE SUBUNIT 1"/>
    <property type="match status" value="1"/>
</dbReference>
<keyword evidence="11 22" id="KW-0679">Respiratory chain</keyword>
<keyword evidence="15" id="KW-1278">Translocase</keyword>
<feature type="transmembrane region" description="Helical" evidence="23">
    <location>
        <begin position="448"/>
        <end position="471"/>
    </location>
</feature>
<evidence type="ECO:0000256" key="10">
    <source>
        <dbReference type="ARBA" id="ARBA00022617"/>
    </source>
</evidence>
<evidence type="ECO:0000256" key="9">
    <source>
        <dbReference type="ARBA" id="ARBA00022448"/>
    </source>
</evidence>
<dbReference type="SUPFAM" id="SSF81442">
    <property type="entry name" value="Cytochrome c oxidase subunit I-like"/>
    <property type="match status" value="1"/>
</dbReference>
<feature type="transmembrane region" description="Helical" evidence="23">
    <location>
        <begin position="410"/>
        <end position="428"/>
    </location>
</feature>
<keyword evidence="12 22" id="KW-0812">Transmembrane</keyword>
<evidence type="ECO:0000256" key="1">
    <source>
        <dbReference type="ARBA" id="ARBA00001935"/>
    </source>
</evidence>
<feature type="transmembrane region" description="Helical" evidence="23">
    <location>
        <begin position="102"/>
        <end position="124"/>
    </location>
</feature>
<dbReference type="InterPro" id="IPR033944">
    <property type="entry name" value="Cyt_c_oxase_su1_dom"/>
</dbReference>
<evidence type="ECO:0000256" key="11">
    <source>
        <dbReference type="ARBA" id="ARBA00022660"/>
    </source>
</evidence>
<comment type="function">
    <text evidence="22">Component of the cytochrome c oxidase, the last enzyme in the mitochondrial electron transport chain which drives oxidative phosphorylation. The respiratory chain contains 3 multisubunit complexes succinate dehydrogenase (complex II, CII), ubiquinol-cytochrome c oxidoreductase (cytochrome b-c1 complex, complex III, CIII) and cytochrome c oxidase (complex IV, CIV), that cooperate to transfer electrons derived from NADH and succinate to molecular oxygen, creating an electrochemical gradient over the inner membrane that drives transmembrane transport and the ATP synthase. Cytochrome c oxidase is the component of the respiratory chain that catalyzes the reduction of oxygen to water. Electrons originating from reduced cytochrome c in the intermembrane space (IMS) are transferred via the dinuclear copper A center (CU(A)) of subunit 2 and heme A of subunit 1 to the active site in subunit 1, a binuclear center (BNC) formed by heme A3 and copper B (CU(B)). The BNC reduces molecular oxygen to 2 water molecules using 4 electrons from cytochrome c in the IMS and 4 protons from the mitochondrial matrix.</text>
</comment>
<keyword evidence="17 23" id="KW-1133">Transmembrane helix</keyword>
<dbReference type="Pfam" id="PF00115">
    <property type="entry name" value="COX1"/>
    <property type="match status" value="1"/>
</dbReference>
<feature type="transmembrane region" description="Helical" evidence="23">
    <location>
        <begin position="12"/>
        <end position="35"/>
    </location>
</feature>
<dbReference type="AlphaFoldDB" id="A0A0H4LQD2"/>
<keyword evidence="19 22" id="KW-0186">Copper</keyword>
<feature type="transmembrane region" description="Helical" evidence="23">
    <location>
        <begin position="144"/>
        <end position="169"/>
    </location>
</feature>
<feature type="transmembrane region" description="Helical" evidence="23">
    <location>
        <begin position="55"/>
        <end position="81"/>
    </location>
</feature>
<evidence type="ECO:0000256" key="7">
    <source>
        <dbReference type="ARBA" id="ARBA00012949"/>
    </source>
</evidence>
<evidence type="ECO:0000256" key="22">
    <source>
        <dbReference type="RuleBase" id="RU000369"/>
    </source>
</evidence>
<keyword evidence="22 25" id="KW-0496">Mitochondrion</keyword>
<dbReference type="EMBL" id="KP693695">
    <property type="protein sequence ID" value="AKP17614.1"/>
    <property type="molecule type" value="Genomic_DNA"/>
</dbReference>
<evidence type="ECO:0000259" key="24">
    <source>
        <dbReference type="PROSITE" id="PS50855"/>
    </source>
</evidence>
<feature type="transmembrane region" description="Helical" evidence="23">
    <location>
        <begin position="336"/>
        <end position="357"/>
    </location>
</feature>
<dbReference type="CDD" id="cd01663">
    <property type="entry name" value="Cyt_c_Oxidase_I"/>
    <property type="match status" value="1"/>
</dbReference>
<keyword evidence="22" id="KW-0999">Mitochondrion inner membrane</keyword>
<evidence type="ECO:0000256" key="21">
    <source>
        <dbReference type="ARBA" id="ARBA00049512"/>
    </source>
</evidence>
<feature type="transmembrane region" description="Helical" evidence="23">
    <location>
        <begin position="268"/>
        <end position="289"/>
    </location>
</feature>
<evidence type="ECO:0000256" key="5">
    <source>
        <dbReference type="ARBA" id="ARBA00009578"/>
    </source>
</evidence>
<comment type="catalytic activity">
    <reaction evidence="21">
        <text>4 Fe(II)-[cytochrome c] + O2 + 8 H(+)(in) = 4 Fe(III)-[cytochrome c] + 2 H2O + 4 H(+)(out)</text>
        <dbReference type="Rhea" id="RHEA:11436"/>
        <dbReference type="Rhea" id="RHEA-COMP:10350"/>
        <dbReference type="Rhea" id="RHEA-COMP:14399"/>
        <dbReference type="ChEBI" id="CHEBI:15377"/>
        <dbReference type="ChEBI" id="CHEBI:15378"/>
        <dbReference type="ChEBI" id="CHEBI:15379"/>
        <dbReference type="ChEBI" id="CHEBI:29033"/>
        <dbReference type="ChEBI" id="CHEBI:29034"/>
        <dbReference type="EC" id="7.1.1.9"/>
    </reaction>
    <physiologicalReaction direction="left-to-right" evidence="21">
        <dbReference type="Rhea" id="RHEA:11437"/>
    </physiologicalReaction>
</comment>
<evidence type="ECO:0000256" key="14">
    <source>
        <dbReference type="ARBA" id="ARBA00022842"/>
    </source>
</evidence>
<organism evidence="25">
    <name type="scientific">Stygobromus tenuis</name>
    <dbReference type="NCBI Taxonomy" id="1173323"/>
    <lineage>
        <taxon>Eukaryota</taxon>
        <taxon>Metazoa</taxon>
        <taxon>Ecdysozoa</taxon>
        <taxon>Arthropoda</taxon>
        <taxon>Crustacea</taxon>
        <taxon>Multicrustacea</taxon>
        <taxon>Malacostraca</taxon>
        <taxon>Eumalacostraca</taxon>
        <taxon>Peracarida</taxon>
        <taxon>Amphipoda</taxon>
        <taxon>Senticaudata</taxon>
        <taxon>Gammarida</taxon>
        <taxon>Crangonyctidira</taxon>
        <taxon>Crangonyctoidea</taxon>
        <taxon>Crangonyctidae</taxon>
        <taxon>Stygobromus</taxon>
    </lineage>
</organism>
<feature type="transmembrane region" description="Helical" evidence="23">
    <location>
        <begin position="377"/>
        <end position="398"/>
    </location>
</feature>
<keyword evidence="9 22" id="KW-0813">Transport</keyword>
<accession>A0A0H4LQD2</accession>
<evidence type="ECO:0000256" key="13">
    <source>
        <dbReference type="ARBA" id="ARBA00022723"/>
    </source>
</evidence>
<comment type="cofactor">
    <cofactor evidence="1">
        <name>Cu cation</name>
        <dbReference type="ChEBI" id="CHEBI:23378"/>
    </cofactor>
</comment>
<evidence type="ECO:0000256" key="8">
    <source>
        <dbReference type="ARBA" id="ARBA00015947"/>
    </source>
</evidence>
<feature type="transmembrane region" description="Helical" evidence="23">
    <location>
        <begin position="301"/>
        <end position="324"/>
    </location>
</feature>
<dbReference type="GO" id="GO:0006123">
    <property type="term" value="P:mitochondrial electron transport, cytochrome c to oxygen"/>
    <property type="evidence" value="ECO:0007669"/>
    <property type="project" value="TreeGrafter"/>
</dbReference>
<dbReference type="PRINTS" id="PR01165">
    <property type="entry name" value="CYCOXIDASEI"/>
</dbReference>
<evidence type="ECO:0000256" key="16">
    <source>
        <dbReference type="ARBA" id="ARBA00022982"/>
    </source>
</evidence>
<evidence type="ECO:0000256" key="20">
    <source>
        <dbReference type="ARBA" id="ARBA00023136"/>
    </source>
</evidence>
<dbReference type="GO" id="GO:0005743">
    <property type="term" value="C:mitochondrial inner membrane"/>
    <property type="evidence" value="ECO:0007669"/>
    <property type="project" value="UniProtKB-SubCell"/>
</dbReference>
<dbReference type="EC" id="7.1.1.9" evidence="7 22"/>
<evidence type="ECO:0000313" key="25">
    <source>
        <dbReference type="EMBL" id="AKP17614.1"/>
    </source>
</evidence>
<evidence type="ECO:0000256" key="18">
    <source>
        <dbReference type="ARBA" id="ARBA00023004"/>
    </source>
</evidence>
<keyword evidence="13 22" id="KW-0479">Metal-binding</keyword>
<name>A0A0H4LQD2_9CRUS</name>
<evidence type="ECO:0000256" key="12">
    <source>
        <dbReference type="ARBA" id="ARBA00022692"/>
    </source>
</evidence>
<feature type="transmembrane region" description="Helical" evidence="23">
    <location>
        <begin position="181"/>
        <end position="208"/>
    </location>
</feature>
<dbReference type="InterPro" id="IPR023616">
    <property type="entry name" value="Cyt_c_oxase-like_su1_dom"/>
</dbReference>
<evidence type="ECO:0000256" key="4">
    <source>
        <dbReference type="ARBA" id="ARBA00004673"/>
    </source>
</evidence>
<dbReference type="Gene3D" id="1.20.210.10">
    <property type="entry name" value="Cytochrome c oxidase-like, subunit I domain"/>
    <property type="match status" value="1"/>
</dbReference>
<dbReference type="PROSITE" id="PS50855">
    <property type="entry name" value="COX1"/>
    <property type="match status" value="1"/>
</dbReference>
<keyword evidence="14" id="KW-0460">Magnesium</keyword>
<dbReference type="UniPathway" id="UPA00705"/>
<dbReference type="PANTHER" id="PTHR10422:SF18">
    <property type="entry name" value="CYTOCHROME C OXIDASE SUBUNIT 1"/>
    <property type="match status" value="1"/>
</dbReference>
<comment type="cofactor">
    <cofactor evidence="2">
        <name>heme</name>
        <dbReference type="ChEBI" id="CHEBI:30413"/>
    </cofactor>
</comment>
<evidence type="ECO:0000256" key="6">
    <source>
        <dbReference type="ARBA" id="ARBA00011164"/>
    </source>
</evidence>